<keyword evidence="2" id="KW-1185">Reference proteome</keyword>
<sequence length="267" mass="28752">MIVDWQQLSDQPRQKISIAKYSHCRGGSTRGRSEMSLSPNPTFQHSVAQASVKTAGISECRKTRALHRILVCAVLSIGTSTALSRAAEAQHCDFILCGQGHRQYCEPQCRGGTAPTNPFDDAVGDLLACLLMPSLPGCPGGGSTAVPQSAAKPPVAPHSPYSIAANPDIPLRLPEDKRWIIVASGRDRVEVVGRALEFAEIYGTTQVFVTSDGIYAATIGWDFAGPAERAREELVRTGQIPEDSFLSRGMKHVDRVWATDALMAVKP</sequence>
<dbReference type="EMBL" id="WHUT02000012">
    <property type="protein sequence ID" value="NUB46210.1"/>
    <property type="molecule type" value="Genomic_DNA"/>
</dbReference>
<accession>A0A8X8H2Z5</accession>
<protein>
    <submittedName>
        <fullName evidence="1">Uncharacterized protein</fullName>
    </submittedName>
</protein>
<dbReference type="Proteomes" id="UP000484076">
    <property type="component" value="Unassembled WGS sequence"/>
</dbReference>
<organism evidence="1 2">
    <name type="scientific">Fertoeibacter niger</name>
    <dbReference type="NCBI Taxonomy" id="2656921"/>
    <lineage>
        <taxon>Bacteria</taxon>
        <taxon>Pseudomonadati</taxon>
        <taxon>Pseudomonadota</taxon>
        <taxon>Alphaproteobacteria</taxon>
        <taxon>Rhodobacterales</taxon>
        <taxon>Paracoccaceae</taxon>
        <taxon>Fertoeibacter</taxon>
    </lineage>
</organism>
<dbReference type="RefSeq" id="WP_152828373.1">
    <property type="nucleotide sequence ID" value="NZ_WHUT02000012.1"/>
</dbReference>
<proteinExistence type="predicted"/>
<reference evidence="1" key="1">
    <citation type="submission" date="2020-05" db="EMBL/GenBank/DDBJ databases">
        <title>Fertoebacter nigrum gen. nov., sp. nov., a new member of the family Rhodobacteraceae.</title>
        <authorList>
            <person name="Szuroczki S."/>
            <person name="Abbaszade G."/>
            <person name="Buni D."/>
            <person name="Schumann P."/>
            <person name="Toth E."/>
        </authorList>
    </citation>
    <scope>NUCLEOTIDE SEQUENCE</scope>
    <source>
        <strain evidence="1">RG-N-1a</strain>
    </source>
</reference>
<evidence type="ECO:0000313" key="2">
    <source>
        <dbReference type="Proteomes" id="UP000484076"/>
    </source>
</evidence>
<name>A0A8X8H2Z5_9RHOB</name>
<gene>
    <name evidence="1" type="ORF">GEU84_017595</name>
</gene>
<evidence type="ECO:0000313" key="1">
    <source>
        <dbReference type="EMBL" id="NUB46210.1"/>
    </source>
</evidence>
<comment type="caution">
    <text evidence="1">The sequence shown here is derived from an EMBL/GenBank/DDBJ whole genome shotgun (WGS) entry which is preliminary data.</text>
</comment>
<dbReference type="AlphaFoldDB" id="A0A8X8H2Z5"/>